<dbReference type="AlphaFoldDB" id="A0AAV9BNM4"/>
<dbReference type="InterPro" id="IPR008949">
    <property type="entry name" value="Isoprenoid_synthase_dom_sf"/>
</dbReference>
<gene>
    <name evidence="1" type="ORF">QJS04_geneDACA023363</name>
</gene>
<reference evidence="1" key="1">
    <citation type="journal article" date="2023" name="Nat. Commun.">
        <title>Diploid and tetraploid genomes of Acorus and the evolution of monocots.</title>
        <authorList>
            <person name="Ma L."/>
            <person name="Liu K.W."/>
            <person name="Li Z."/>
            <person name="Hsiao Y.Y."/>
            <person name="Qi Y."/>
            <person name="Fu T."/>
            <person name="Tang G.D."/>
            <person name="Zhang D."/>
            <person name="Sun W.H."/>
            <person name="Liu D.K."/>
            <person name="Li Y."/>
            <person name="Chen G.Z."/>
            <person name="Liu X.D."/>
            <person name="Liao X.Y."/>
            <person name="Jiang Y.T."/>
            <person name="Yu X."/>
            <person name="Hao Y."/>
            <person name="Huang J."/>
            <person name="Zhao X.W."/>
            <person name="Ke S."/>
            <person name="Chen Y.Y."/>
            <person name="Wu W.L."/>
            <person name="Hsu J.L."/>
            <person name="Lin Y.F."/>
            <person name="Huang M.D."/>
            <person name="Li C.Y."/>
            <person name="Huang L."/>
            <person name="Wang Z.W."/>
            <person name="Zhao X."/>
            <person name="Zhong W.Y."/>
            <person name="Peng D.H."/>
            <person name="Ahmad S."/>
            <person name="Lan S."/>
            <person name="Zhang J.S."/>
            <person name="Tsai W.C."/>
            <person name="Van de Peer Y."/>
            <person name="Liu Z.J."/>
        </authorList>
    </citation>
    <scope>NUCLEOTIDE SEQUENCE</scope>
    <source>
        <strain evidence="1">SCP</strain>
    </source>
</reference>
<organism evidence="1 2">
    <name type="scientific">Acorus gramineus</name>
    <name type="common">Dwarf sweet flag</name>
    <dbReference type="NCBI Taxonomy" id="55184"/>
    <lineage>
        <taxon>Eukaryota</taxon>
        <taxon>Viridiplantae</taxon>
        <taxon>Streptophyta</taxon>
        <taxon>Embryophyta</taxon>
        <taxon>Tracheophyta</taxon>
        <taxon>Spermatophyta</taxon>
        <taxon>Magnoliopsida</taxon>
        <taxon>Liliopsida</taxon>
        <taxon>Acoraceae</taxon>
        <taxon>Acorus</taxon>
    </lineage>
</organism>
<sequence>MHEKGVSEEVARDHIRGLITEAWKKLNKAHATPSLFTKTFADACFNILRMSQCVYQYGMAMAHQSVRQNTESCHP</sequence>
<keyword evidence="2" id="KW-1185">Reference proteome</keyword>
<reference evidence="1" key="2">
    <citation type="submission" date="2023-06" db="EMBL/GenBank/DDBJ databases">
        <authorList>
            <person name="Ma L."/>
            <person name="Liu K.-W."/>
            <person name="Li Z."/>
            <person name="Hsiao Y.-Y."/>
            <person name="Qi Y."/>
            <person name="Fu T."/>
            <person name="Tang G."/>
            <person name="Zhang D."/>
            <person name="Sun W.-H."/>
            <person name="Liu D.-K."/>
            <person name="Li Y."/>
            <person name="Chen G.-Z."/>
            <person name="Liu X.-D."/>
            <person name="Liao X.-Y."/>
            <person name="Jiang Y.-T."/>
            <person name="Yu X."/>
            <person name="Hao Y."/>
            <person name="Huang J."/>
            <person name="Zhao X.-W."/>
            <person name="Ke S."/>
            <person name="Chen Y.-Y."/>
            <person name="Wu W.-L."/>
            <person name="Hsu J.-L."/>
            <person name="Lin Y.-F."/>
            <person name="Huang M.-D."/>
            <person name="Li C.-Y."/>
            <person name="Huang L."/>
            <person name="Wang Z.-W."/>
            <person name="Zhao X."/>
            <person name="Zhong W.-Y."/>
            <person name="Peng D.-H."/>
            <person name="Ahmad S."/>
            <person name="Lan S."/>
            <person name="Zhang J.-S."/>
            <person name="Tsai W.-C."/>
            <person name="Van De Peer Y."/>
            <person name="Liu Z.-J."/>
        </authorList>
    </citation>
    <scope>NUCLEOTIDE SEQUENCE</scope>
    <source>
        <strain evidence="1">SCP</strain>
        <tissue evidence="1">Leaves</tissue>
    </source>
</reference>
<evidence type="ECO:0000313" key="2">
    <source>
        <dbReference type="Proteomes" id="UP001179952"/>
    </source>
</evidence>
<name>A0AAV9BNM4_ACOGR</name>
<dbReference type="EMBL" id="JAUJYN010000002">
    <property type="protein sequence ID" value="KAK1278310.1"/>
    <property type="molecule type" value="Genomic_DNA"/>
</dbReference>
<dbReference type="Proteomes" id="UP001179952">
    <property type="component" value="Unassembled WGS sequence"/>
</dbReference>
<evidence type="ECO:0000313" key="1">
    <source>
        <dbReference type="EMBL" id="KAK1278310.1"/>
    </source>
</evidence>
<protein>
    <submittedName>
        <fullName evidence="1">Terpene synthase 9</fullName>
    </submittedName>
</protein>
<proteinExistence type="predicted"/>
<comment type="caution">
    <text evidence="1">The sequence shown here is derived from an EMBL/GenBank/DDBJ whole genome shotgun (WGS) entry which is preliminary data.</text>
</comment>
<dbReference type="Gene3D" id="1.10.600.10">
    <property type="entry name" value="Farnesyl Diphosphate Synthase"/>
    <property type="match status" value="1"/>
</dbReference>
<dbReference type="SUPFAM" id="SSF48576">
    <property type="entry name" value="Terpenoid synthases"/>
    <property type="match status" value="1"/>
</dbReference>
<accession>A0AAV9BNM4</accession>